<evidence type="ECO:0000256" key="3">
    <source>
        <dbReference type="ARBA" id="ARBA00009188"/>
    </source>
</evidence>
<gene>
    <name evidence="12" type="ORF">BN980_GECA02s04377g</name>
    <name evidence="13" type="ORF">DV451_004442</name>
</gene>
<comment type="function">
    <text evidence="1 11">Component of the MICOS complex, a large protein complex of the mitochondrial inner membrane that plays crucial roles in the maintenance of crista junctions, inner membrane architecture, and formation of contact sites to the outer membrane.</text>
</comment>
<keyword evidence="8" id="KW-0472">Membrane</keyword>
<evidence type="ECO:0000313" key="13">
    <source>
        <dbReference type="EMBL" id="KAF5095971.1"/>
    </source>
</evidence>
<proteinExistence type="inferred from homology"/>
<evidence type="ECO:0000256" key="4">
    <source>
        <dbReference type="ARBA" id="ARBA00018170"/>
    </source>
</evidence>
<comment type="subunit">
    <text evidence="11">Component of the mitochondrial contact site and cristae organizing system (MICOS) complex.</text>
</comment>
<dbReference type="Pfam" id="PF17050">
    <property type="entry name" value="AIM5"/>
    <property type="match status" value="1"/>
</dbReference>
<dbReference type="GO" id="GO:0042407">
    <property type="term" value="P:cristae formation"/>
    <property type="evidence" value="ECO:0007669"/>
    <property type="project" value="InterPro"/>
</dbReference>
<keyword evidence="7 11" id="KW-0496">Mitochondrion</keyword>
<name>A0A0J9X4E2_GEOCN</name>
<dbReference type="OrthoDB" id="4037694at2759"/>
<reference evidence="13" key="2">
    <citation type="journal article" date="2020" name="Front. Microbiol.">
        <title>Phenotypic and Genetic Characterization of the Cheese Ripening Yeast Geotrichum candidum.</title>
        <authorList>
            <person name="Perkins V."/>
            <person name="Vignola S."/>
            <person name="Lessard M.H."/>
            <person name="Plante P.L."/>
            <person name="Corbeil J."/>
            <person name="Dugat-Bony E."/>
            <person name="Frenette M."/>
            <person name="Labrie S."/>
        </authorList>
    </citation>
    <scope>NUCLEOTIDE SEQUENCE</scope>
    <source>
        <strain evidence="13">LMA-70</strain>
    </source>
</reference>
<dbReference type="InterPro" id="IPR031463">
    <property type="entry name" value="Mic12"/>
</dbReference>
<keyword evidence="5" id="KW-0812">Transmembrane</keyword>
<evidence type="ECO:0000256" key="7">
    <source>
        <dbReference type="ARBA" id="ARBA00023128"/>
    </source>
</evidence>
<evidence type="ECO:0000256" key="9">
    <source>
        <dbReference type="ARBA" id="ARBA00032159"/>
    </source>
</evidence>
<dbReference type="GO" id="GO:0061617">
    <property type="term" value="C:MICOS complex"/>
    <property type="evidence" value="ECO:0007669"/>
    <property type="project" value="UniProtKB-UniRule"/>
</dbReference>
<reference evidence="13" key="3">
    <citation type="submission" date="2020-01" db="EMBL/GenBank/DDBJ databases">
        <authorList>
            <person name="Perkins V."/>
            <person name="Lessard M.-H."/>
            <person name="Dugat-Bony E."/>
            <person name="Frenette M."/>
            <person name="Labrie S."/>
        </authorList>
    </citation>
    <scope>NUCLEOTIDE SEQUENCE</scope>
    <source>
        <strain evidence="13">LMA-70</strain>
    </source>
</reference>
<evidence type="ECO:0000256" key="11">
    <source>
        <dbReference type="RuleBase" id="RU363010"/>
    </source>
</evidence>
<protein>
    <recommendedName>
        <fullName evidence="4 11">MICOS complex subunit MIC12</fullName>
    </recommendedName>
    <alternativeName>
        <fullName evidence="10 11">Altered inheritance of mitochondria protein 5, mitochondrial</fullName>
    </alternativeName>
    <alternativeName>
        <fullName evidence="9 11">Found in mitochondrial proteome protein 51</fullName>
    </alternativeName>
</protein>
<comment type="caution">
    <text evidence="12">The sequence shown here is derived from an EMBL/GenBank/DDBJ whole genome shotgun (WGS) entry which is preliminary data.</text>
</comment>
<dbReference type="EMBL" id="CCBN010000002">
    <property type="protein sequence ID" value="CDO52005.1"/>
    <property type="molecule type" value="Genomic_DNA"/>
</dbReference>
<dbReference type="Proteomes" id="UP000750522">
    <property type="component" value="Unassembled WGS sequence"/>
</dbReference>
<dbReference type="GO" id="GO:0044284">
    <property type="term" value="C:mitochondrial crista junction"/>
    <property type="evidence" value="ECO:0007669"/>
    <property type="project" value="InterPro"/>
</dbReference>
<evidence type="ECO:0000256" key="8">
    <source>
        <dbReference type="ARBA" id="ARBA00023136"/>
    </source>
</evidence>
<dbReference type="AlphaFoldDB" id="A0A0J9X4E2"/>
<dbReference type="EMBL" id="QQZK01000130">
    <property type="protein sequence ID" value="KAF5095971.1"/>
    <property type="molecule type" value="Genomic_DNA"/>
</dbReference>
<keyword evidence="6" id="KW-1133">Transmembrane helix</keyword>
<organism evidence="12 14">
    <name type="scientific">Geotrichum candidum</name>
    <name type="common">Oospora lactis</name>
    <name type="synonym">Dipodascus geotrichum</name>
    <dbReference type="NCBI Taxonomy" id="1173061"/>
    <lineage>
        <taxon>Eukaryota</taxon>
        <taxon>Fungi</taxon>
        <taxon>Dikarya</taxon>
        <taxon>Ascomycota</taxon>
        <taxon>Saccharomycotina</taxon>
        <taxon>Dipodascomycetes</taxon>
        <taxon>Dipodascales</taxon>
        <taxon>Dipodascaceae</taxon>
        <taxon>Geotrichum</taxon>
    </lineage>
</organism>
<keyword evidence="11" id="KW-0999">Mitochondrion inner membrane</keyword>
<evidence type="ECO:0000256" key="2">
    <source>
        <dbReference type="ARBA" id="ARBA00004370"/>
    </source>
</evidence>
<accession>A0A0J9X4E2</accession>
<dbReference type="Proteomes" id="UP000242525">
    <property type="component" value="Unassembled WGS sequence"/>
</dbReference>
<evidence type="ECO:0000256" key="5">
    <source>
        <dbReference type="ARBA" id="ARBA00022692"/>
    </source>
</evidence>
<reference evidence="12 14" key="1">
    <citation type="submission" date="2014-03" db="EMBL/GenBank/DDBJ databases">
        <authorList>
            <person name="Casaregola S."/>
        </authorList>
    </citation>
    <scope>NUCLEOTIDE SEQUENCE [LARGE SCALE GENOMIC DNA]</scope>
    <source>
        <strain evidence="12 14">CLIB 918</strain>
    </source>
</reference>
<comment type="similarity">
    <text evidence="3 11">Belongs to the MICOS complex subunit Mic12 family.</text>
</comment>
<comment type="subcellular location">
    <subcellularLocation>
        <location evidence="2">Membrane</location>
    </subcellularLocation>
    <subcellularLocation>
        <location evidence="11">Mitochondrion inner membrane</location>
        <topology evidence="11">Single-pass membrane protein</topology>
    </subcellularLocation>
</comment>
<keyword evidence="14" id="KW-1185">Reference proteome</keyword>
<evidence type="ECO:0000256" key="1">
    <source>
        <dbReference type="ARBA" id="ARBA00002689"/>
    </source>
</evidence>
<evidence type="ECO:0000256" key="6">
    <source>
        <dbReference type="ARBA" id="ARBA00022989"/>
    </source>
</evidence>
<evidence type="ECO:0000256" key="10">
    <source>
        <dbReference type="ARBA" id="ARBA00032985"/>
    </source>
</evidence>
<evidence type="ECO:0000313" key="14">
    <source>
        <dbReference type="Proteomes" id="UP000242525"/>
    </source>
</evidence>
<sequence length="112" mass="12687">MSRIYGFLGGVLTTSSIAYLTALEFRKNSAFISGELRASQSILDNHGKIKIEPLQPIEYEARLSLKETMKDVWNDEIIKGVNWFYGIQWNSIAKRVENGAEKAVNYVKTSVQ</sequence>
<evidence type="ECO:0000313" key="12">
    <source>
        <dbReference type="EMBL" id="CDO52005.1"/>
    </source>
</evidence>